<name>E3I6M2_RHOVT</name>
<evidence type="ECO:0000256" key="1">
    <source>
        <dbReference type="SAM" id="MobiDB-lite"/>
    </source>
</evidence>
<reference evidence="3" key="1">
    <citation type="journal article" date="2011" name="J. Bacteriol.">
        <title>Genome sequences of eight morphologically diverse alphaproteobacteria.</title>
        <authorList>
            <consortium name="US DOE Joint Genome Institute"/>
            <person name="Brown P.J."/>
            <person name="Kysela D.T."/>
            <person name="Buechlein A."/>
            <person name="Hemmerich C."/>
            <person name="Brun Y.V."/>
        </authorList>
    </citation>
    <scope>NUCLEOTIDE SEQUENCE [LARGE SCALE GENOMIC DNA]</scope>
    <source>
        <strain evidence="3">ATCC 17100 / ATH 3.1.1 / DSM 162 / LMG 4299</strain>
    </source>
</reference>
<dbReference type="EMBL" id="CP002292">
    <property type="protein sequence ID" value="ADP70669.1"/>
    <property type="molecule type" value="Genomic_DNA"/>
</dbReference>
<accession>E3I6M2</accession>
<dbReference type="Proteomes" id="UP000001399">
    <property type="component" value="Chromosome"/>
</dbReference>
<evidence type="ECO:0000313" key="2">
    <source>
        <dbReference type="EMBL" id="ADP70669.1"/>
    </source>
</evidence>
<dbReference type="KEGG" id="rva:Rvan_1412"/>
<sequence length="122" mass="13799">MWSRDALVDLVEKRRKAKEQLPNADAAVLAYARWQGLTQEEGIDRDAAKEALDRIVDAAEPEEWTRLTELAGHVDDRLLKGVMHYALSRALEDVQGRIRSLDDGPEPAPDTPSRRRGRGRSR</sequence>
<evidence type="ECO:0000313" key="3">
    <source>
        <dbReference type="Proteomes" id="UP000001399"/>
    </source>
</evidence>
<proteinExistence type="predicted"/>
<dbReference type="HOGENOM" id="CLU_2024972_0_0_5"/>
<feature type="region of interest" description="Disordered" evidence="1">
    <location>
        <begin position="97"/>
        <end position="122"/>
    </location>
</feature>
<dbReference type="RefSeq" id="WP_013419071.1">
    <property type="nucleotide sequence ID" value="NC_014664.1"/>
</dbReference>
<dbReference type="AlphaFoldDB" id="E3I6M2"/>
<organism evidence="2 3">
    <name type="scientific">Rhodomicrobium vannielii (strain ATCC 17100 / DSM 162 / LMG 4299 / NCIMB 10020 / ATH 3.1.1)</name>
    <dbReference type="NCBI Taxonomy" id="648757"/>
    <lineage>
        <taxon>Bacteria</taxon>
        <taxon>Pseudomonadati</taxon>
        <taxon>Pseudomonadota</taxon>
        <taxon>Alphaproteobacteria</taxon>
        <taxon>Hyphomicrobiales</taxon>
        <taxon>Hyphomicrobiaceae</taxon>
        <taxon>Rhodomicrobium</taxon>
    </lineage>
</organism>
<protein>
    <submittedName>
        <fullName evidence="2">Uncharacterized protein</fullName>
    </submittedName>
</protein>
<gene>
    <name evidence="2" type="ordered locus">Rvan_1412</name>
</gene>
<keyword evidence="3" id="KW-1185">Reference proteome</keyword>
<dbReference type="OrthoDB" id="9768858at2"/>